<evidence type="ECO:0000313" key="10">
    <source>
        <dbReference type="Proteomes" id="UP000242815"/>
    </source>
</evidence>
<dbReference type="AlphaFoldDB" id="A0A1I6AK44"/>
<dbReference type="PANTHER" id="PTHR32309">
    <property type="entry name" value="TYROSINE-PROTEIN KINASE"/>
    <property type="match status" value="1"/>
</dbReference>
<dbReference type="Gene3D" id="3.30.1890.10">
    <property type="entry name" value="FepE-like"/>
    <property type="match status" value="1"/>
</dbReference>
<evidence type="ECO:0000259" key="8">
    <source>
        <dbReference type="Pfam" id="PF13807"/>
    </source>
</evidence>
<sequence length="357" mass="39810">MSAVTLEQNPQQYPASDEIDLIELAGKLWEQKWLIAGVTAFCILLAVAYALLSTPVYQATATVSPPLSADIAPLNESRIQAKLPALTVDEVYALFKRNLTSRSSYLWFFRDYYRPYREEQGTLAPRDAMLKSLDNLMQVSQPDQRNNPSIYTVSITLPGEPELAADWATRYLELVTERTMSDIAANTEKEVANRIAAIDRNIADLREAARIRREDRIARLQEALVVAEAVGYESPQVVAGRTSGESELLQMIDGSLMYMRGAKAIRSELKLLSERENDDPFIGALRDLQIDRGLLTTVNSRPENVQLYRLDSPAEVPDTPIKPKKALIVVLGLVVGGMLGGMLALIRIAVRNRKHNQ</sequence>
<evidence type="ECO:0000259" key="7">
    <source>
        <dbReference type="Pfam" id="PF02706"/>
    </source>
</evidence>
<keyword evidence="3 6" id="KW-0812">Transmembrane</keyword>
<keyword evidence="5 6" id="KW-0472">Membrane</keyword>
<keyword evidence="4 6" id="KW-1133">Transmembrane helix</keyword>
<dbReference type="InterPro" id="IPR003856">
    <property type="entry name" value="LPS_length_determ_N"/>
</dbReference>
<dbReference type="Pfam" id="PF13807">
    <property type="entry name" value="GNVR"/>
    <property type="match status" value="1"/>
</dbReference>
<feature type="domain" description="Polysaccharide chain length determinant N-terminal" evidence="7">
    <location>
        <begin position="17"/>
        <end position="103"/>
    </location>
</feature>
<dbReference type="InterPro" id="IPR050445">
    <property type="entry name" value="Bact_polysacc_biosynth/exp"/>
</dbReference>
<proteinExistence type="predicted"/>
<accession>A0A1I6AK44</accession>
<evidence type="ECO:0000256" key="6">
    <source>
        <dbReference type="SAM" id="Phobius"/>
    </source>
</evidence>
<name>A0A1I6AK44_9GAMM</name>
<dbReference type="Pfam" id="PF02706">
    <property type="entry name" value="Wzz"/>
    <property type="match status" value="1"/>
</dbReference>
<dbReference type="EMBL" id="FOYD01000002">
    <property type="protein sequence ID" value="SFQ69015.1"/>
    <property type="molecule type" value="Genomic_DNA"/>
</dbReference>
<evidence type="ECO:0000256" key="3">
    <source>
        <dbReference type="ARBA" id="ARBA00022692"/>
    </source>
</evidence>
<dbReference type="OrthoDB" id="8113255at2"/>
<dbReference type="Proteomes" id="UP000242815">
    <property type="component" value="Unassembled WGS sequence"/>
</dbReference>
<dbReference type="InterPro" id="IPR032807">
    <property type="entry name" value="GNVR"/>
</dbReference>
<gene>
    <name evidence="9" type="ORF">SAMN05216578_102160</name>
</gene>
<evidence type="ECO:0000256" key="4">
    <source>
        <dbReference type="ARBA" id="ARBA00022989"/>
    </source>
</evidence>
<evidence type="ECO:0000256" key="2">
    <source>
        <dbReference type="ARBA" id="ARBA00022475"/>
    </source>
</evidence>
<evidence type="ECO:0000256" key="5">
    <source>
        <dbReference type="ARBA" id="ARBA00023136"/>
    </source>
</evidence>
<dbReference type="PANTHER" id="PTHR32309:SF13">
    <property type="entry name" value="FERRIC ENTEROBACTIN TRANSPORT PROTEIN FEPE"/>
    <property type="match status" value="1"/>
</dbReference>
<dbReference type="GO" id="GO:0005886">
    <property type="term" value="C:plasma membrane"/>
    <property type="evidence" value="ECO:0007669"/>
    <property type="project" value="UniProtKB-SubCell"/>
</dbReference>
<feature type="domain" description="Tyrosine-protein kinase G-rich" evidence="8">
    <location>
        <begin position="311"/>
        <end position="347"/>
    </location>
</feature>
<organism evidence="9 10">
    <name type="scientific">Halopseudomonas formosensis</name>
    <dbReference type="NCBI Taxonomy" id="1002526"/>
    <lineage>
        <taxon>Bacteria</taxon>
        <taxon>Pseudomonadati</taxon>
        <taxon>Pseudomonadota</taxon>
        <taxon>Gammaproteobacteria</taxon>
        <taxon>Pseudomonadales</taxon>
        <taxon>Pseudomonadaceae</taxon>
        <taxon>Halopseudomonas</taxon>
    </lineage>
</organism>
<comment type="subcellular location">
    <subcellularLocation>
        <location evidence="1">Cell membrane</location>
        <topology evidence="1">Multi-pass membrane protein</topology>
    </subcellularLocation>
</comment>
<dbReference type="STRING" id="1002526.SAMN05216578_102160"/>
<feature type="transmembrane region" description="Helical" evidence="6">
    <location>
        <begin position="33"/>
        <end position="52"/>
    </location>
</feature>
<keyword evidence="2" id="KW-1003">Cell membrane</keyword>
<dbReference type="SUPFAM" id="SSF160355">
    <property type="entry name" value="Bacterial polysaccharide co-polymerase-like"/>
    <property type="match status" value="1"/>
</dbReference>
<feature type="transmembrane region" description="Helical" evidence="6">
    <location>
        <begin position="326"/>
        <end position="350"/>
    </location>
</feature>
<evidence type="ECO:0000256" key="1">
    <source>
        <dbReference type="ARBA" id="ARBA00004651"/>
    </source>
</evidence>
<protein>
    <submittedName>
        <fullName evidence="9">Chain length determinant protein (Polysaccharide antigen chain regulator)</fullName>
    </submittedName>
</protein>
<evidence type="ECO:0000313" key="9">
    <source>
        <dbReference type="EMBL" id="SFQ69015.1"/>
    </source>
</evidence>
<dbReference type="GO" id="GO:0004713">
    <property type="term" value="F:protein tyrosine kinase activity"/>
    <property type="evidence" value="ECO:0007669"/>
    <property type="project" value="TreeGrafter"/>
</dbReference>
<reference evidence="9 10" key="1">
    <citation type="submission" date="2016-10" db="EMBL/GenBank/DDBJ databases">
        <authorList>
            <person name="de Groot N.N."/>
        </authorList>
    </citation>
    <scope>NUCLEOTIDE SEQUENCE [LARGE SCALE GENOMIC DNA]</scope>
    <source>
        <strain evidence="9 10">JCM 18415</strain>
    </source>
</reference>